<organism evidence="2 3">
    <name type="scientific">Adiantum capillus-veneris</name>
    <name type="common">Maidenhair fern</name>
    <dbReference type="NCBI Taxonomy" id="13818"/>
    <lineage>
        <taxon>Eukaryota</taxon>
        <taxon>Viridiplantae</taxon>
        <taxon>Streptophyta</taxon>
        <taxon>Embryophyta</taxon>
        <taxon>Tracheophyta</taxon>
        <taxon>Polypodiopsida</taxon>
        <taxon>Polypodiidae</taxon>
        <taxon>Polypodiales</taxon>
        <taxon>Pteridineae</taxon>
        <taxon>Pteridaceae</taxon>
        <taxon>Vittarioideae</taxon>
        <taxon>Adiantum</taxon>
    </lineage>
</organism>
<dbReference type="AlphaFoldDB" id="A0A9D4U449"/>
<proteinExistence type="predicted"/>
<gene>
    <name evidence="2" type="ORF">GOP47_0023784</name>
</gene>
<reference evidence="2" key="1">
    <citation type="submission" date="2021-01" db="EMBL/GenBank/DDBJ databases">
        <title>Adiantum capillus-veneris genome.</title>
        <authorList>
            <person name="Fang Y."/>
            <person name="Liao Q."/>
        </authorList>
    </citation>
    <scope>NUCLEOTIDE SEQUENCE</scope>
    <source>
        <strain evidence="2">H3</strain>
        <tissue evidence="2">Leaf</tissue>
    </source>
</reference>
<evidence type="ECO:0000256" key="1">
    <source>
        <dbReference type="SAM" id="MobiDB-lite"/>
    </source>
</evidence>
<feature type="region of interest" description="Disordered" evidence="1">
    <location>
        <begin position="1"/>
        <end position="82"/>
    </location>
</feature>
<dbReference type="EMBL" id="JABFUD020000023">
    <property type="protein sequence ID" value="KAI5061279.1"/>
    <property type="molecule type" value="Genomic_DNA"/>
</dbReference>
<dbReference type="Proteomes" id="UP000886520">
    <property type="component" value="Chromosome 23"/>
</dbReference>
<evidence type="ECO:0000313" key="2">
    <source>
        <dbReference type="EMBL" id="KAI5061279.1"/>
    </source>
</evidence>
<comment type="caution">
    <text evidence="2">The sequence shown here is derived from an EMBL/GenBank/DDBJ whole genome shotgun (WGS) entry which is preliminary data.</text>
</comment>
<keyword evidence="3" id="KW-1185">Reference proteome</keyword>
<feature type="compositionally biased region" description="Basic and acidic residues" evidence="1">
    <location>
        <begin position="51"/>
        <end position="63"/>
    </location>
</feature>
<protein>
    <submittedName>
        <fullName evidence="2">Uncharacterized protein</fullName>
    </submittedName>
</protein>
<feature type="compositionally biased region" description="Polar residues" evidence="1">
    <location>
        <begin position="14"/>
        <end position="49"/>
    </location>
</feature>
<sequence length="111" mass="12329">MENRTSRMCKLRTAQFTASSRRNSSTSQNDQSQFVLHNSKPSVNKSNFSRCCKDKGTRRHEEQNALGMGSEGGSEGKSQSKRDASQAGKLLCFNKDCSWIFLHVSLHSGLA</sequence>
<evidence type="ECO:0000313" key="3">
    <source>
        <dbReference type="Proteomes" id="UP000886520"/>
    </source>
</evidence>
<name>A0A9D4U449_ADICA</name>
<accession>A0A9D4U449</accession>